<protein>
    <submittedName>
        <fullName evidence="6">Uncharacterized protein LOC101898356</fullName>
    </submittedName>
</protein>
<feature type="compositionally biased region" description="Basic and acidic residues" evidence="2">
    <location>
        <begin position="318"/>
        <end position="339"/>
    </location>
</feature>
<dbReference type="Proteomes" id="UP001652621">
    <property type="component" value="Unplaced"/>
</dbReference>
<dbReference type="EnsemblMetazoa" id="MDOA002121-RA">
    <property type="protein sequence ID" value="MDOA002121-PA"/>
    <property type="gene ID" value="MDOA002121"/>
</dbReference>
<sequence length="595" mass="67710">MQTFNGADEEPVIKYEHCDDVYGVEHSNDNIQTMNPNYYNNQLQHSVNQQSSHHQTPGQRSHQSTATIAAAMKRTFDQMQQQQQQQNGSSSQSGNYNNANNINPYFSAHSSSYGGSGMTVHGPSDFDMFNQQLTNRVDNLYRSNAQSEGKPTKKYRRGESSILFSPPFFKLLDGFASPNHKDAIAARCYACGKVVRGNKSISSNFIKHMKRGHPEINKIYDSYKMYRIKTGVLPNISQIIAGCKMDSGKFDKDDSSGIVCDSNDDDNGSQYIDASVVLDSSEMGDGENEAENDADATEDNKNSENSENDDEFTNAKSIEGRDCNSENSHYRSRETEENPNHLEDVINKIVEEKLKDFVRQTDLDKFQKTSSDSASLEELKREVENLKKECSTLRLAVQQSQASKRQLQTELQSVDKLLHQRKLIIRNLKLDNELVPQKSVQTFLAKKLGLEDINIVNCTIIPSSKPSLDTKKKCVLIELQNHLDAKNILRQIPKLKDTGIFIEPEISPLQRKRKDKLMIIRKELLRRKVDLKVMVRNTTLVVEGQQFYWDDIEGLCHDANKEALELNAIEYLKKLTTLDLKEFIDIIQNYDVQVR</sequence>
<evidence type="ECO:0000313" key="4">
    <source>
        <dbReference type="EnsemblMetazoa" id="MDOA002121-PA"/>
    </source>
</evidence>
<dbReference type="eggNOG" id="ENOG502T2AT">
    <property type="taxonomic scope" value="Eukaryota"/>
</dbReference>
<dbReference type="InterPro" id="IPR015898">
    <property type="entry name" value="G-protein_gamma-like_dom"/>
</dbReference>
<dbReference type="GeneID" id="101898356"/>
<dbReference type="GO" id="GO:0007186">
    <property type="term" value="P:G protein-coupled receptor signaling pathway"/>
    <property type="evidence" value="ECO:0007669"/>
    <property type="project" value="InterPro"/>
</dbReference>
<keyword evidence="1" id="KW-0175">Coiled coil</keyword>
<evidence type="ECO:0000313" key="5">
    <source>
        <dbReference type="Proteomes" id="UP001652621"/>
    </source>
</evidence>
<feature type="compositionally biased region" description="Polar residues" evidence="2">
    <location>
        <begin position="56"/>
        <end position="65"/>
    </location>
</feature>
<evidence type="ECO:0000313" key="6">
    <source>
        <dbReference type="RefSeq" id="XP_005180458.1"/>
    </source>
</evidence>
<evidence type="ECO:0000256" key="2">
    <source>
        <dbReference type="SAM" id="MobiDB-lite"/>
    </source>
</evidence>
<feature type="compositionally biased region" description="Low complexity" evidence="2">
    <location>
        <begin position="78"/>
        <end position="103"/>
    </location>
</feature>
<reference evidence="6" key="2">
    <citation type="submission" date="2025-04" db="UniProtKB">
        <authorList>
            <consortium name="RefSeq"/>
        </authorList>
    </citation>
    <scope>IDENTIFICATION</scope>
    <source>
        <strain evidence="6">Aabys</strain>
    </source>
</reference>
<dbReference type="AlphaFoldDB" id="A0A1I8M7R6"/>
<feature type="domain" description="G protein gamma" evidence="3">
    <location>
        <begin position="372"/>
        <end position="461"/>
    </location>
</feature>
<organism evidence="4">
    <name type="scientific">Musca domestica</name>
    <name type="common">House fly</name>
    <dbReference type="NCBI Taxonomy" id="7370"/>
    <lineage>
        <taxon>Eukaryota</taxon>
        <taxon>Metazoa</taxon>
        <taxon>Ecdysozoa</taxon>
        <taxon>Arthropoda</taxon>
        <taxon>Hexapoda</taxon>
        <taxon>Insecta</taxon>
        <taxon>Pterygota</taxon>
        <taxon>Neoptera</taxon>
        <taxon>Endopterygota</taxon>
        <taxon>Diptera</taxon>
        <taxon>Brachycera</taxon>
        <taxon>Muscomorpha</taxon>
        <taxon>Muscoidea</taxon>
        <taxon>Muscidae</taxon>
        <taxon>Musca</taxon>
    </lineage>
</organism>
<dbReference type="VEuPathDB" id="VectorBase:MDOMA2_006630"/>
<accession>A0A1I8M7R6</accession>
<feature type="compositionally biased region" description="Low complexity" evidence="2">
    <location>
        <begin position="46"/>
        <end position="55"/>
    </location>
</feature>
<dbReference type="PROSITE" id="PS50058">
    <property type="entry name" value="G_PROTEIN_GAMMA"/>
    <property type="match status" value="1"/>
</dbReference>
<feature type="region of interest" description="Disordered" evidence="2">
    <location>
        <begin position="46"/>
        <end position="65"/>
    </location>
</feature>
<gene>
    <name evidence="4" type="primary">101898356</name>
    <name evidence="6" type="synonym">LOC101898356</name>
</gene>
<keyword evidence="5" id="KW-1185">Reference proteome</keyword>
<feature type="compositionally biased region" description="Acidic residues" evidence="2">
    <location>
        <begin position="282"/>
        <end position="297"/>
    </location>
</feature>
<evidence type="ECO:0000256" key="1">
    <source>
        <dbReference type="SAM" id="Coils"/>
    </source>
</evidence>
<dbReference type="KEGG" id="mde:101898356"/>
<evidence type="ECO:0000259" key="3">
    <source>
        <dbReference type="PROSITE" id="PS50058"/>
    </source>
</evidence>
<feature type="region of interest" description="Disordered" evidence="2">
    <location>
        <begin position="279"/>
        <end position="339"/>
    </location>
</feature>
<feature type="region of interest" description="Disordered" evidence="2">
    <location>
        <begin position="76"/>
        <end position="103"/>
    </location>
</feature>
<reference evidence="4" key="1">
    <citation type="submission" date="2020-05" db="UniProtKB">
        <authorList>
            <consortium name="EnsemblMetazoa"/>
        </authorList>
    </citation>
    <scope>IDENTIFICATION</scope>
    <source>
        <strain evidence="4">Aabys</strain>
    </source>
</reference>
<dbReference type="VEuPathDB" id="VectorBase:MDOA002121"/>
<dbReference type="RefSeq" id="XP_005180458.1">
    <property type="nucleotide sequence ID" value="XM_005180401.3"/>
</dbReference>
<feature type="coiled-coil region" evidence="1">
    <location>
        <begin position="369"/>
        <end position="403"/>
    </location>
</feature>
<dbReference type="OrthoDB" id="8015231at2759"/>
<name>A0A1I8M7R6_MUSDO</name>
<proteinExistence type="predicted"/>